<evidence type="ECO:0000313" key="2">
    <source>
        <dbReference type="EMBL" id="KRY14831.1"/>
    </source>
</evidence>
<name>A0A0V0ZQW8_9BILA</name>
<keyword evidence="1" id="KW-0472">Membrane</keyword>
<protein>
    <submittedName>
        <fullName evidence="2">Uncharacterized protein</fullName>
    </submittedName>
</protein>
<dbReference type="Proteomes" id="UP000054783">
    <property type="component" value="Unassembled WGS sequence"/>
</dbReference>
<evidence type="ECO:0000256" key="1">
    <source>
        <dbReference type="SAM" id="Phobius"/>
    </source>
</evidence>
<reference evidence="2 3" key="1">
    <citation type="submission" date="2015-01" db="EMBL/GenBank/DDBJ databases">
        <title>Evolution of Trichinella species and genotypes.</title>
        <authorList>
            <person name="Korhonen P.K."/>
            <person name="Edoardo P."/>
            <person name="Giuseppe L.R."/>
            <person name="Gasser R.B."/>
        </authorList>
    </citation>
    <scope>NUCLEOTIDE SEQUENCE [LARGE SCALE GENOMIC DNA]</scope>
    <source>
        <strain evidence="2">ISS2496</strain>
    </source>
</reference>
<keyword evidence="1" id="KW-1133">Transmembrane helix</keyword>
<feature type="transmembrane region" description="Helical" evidence="1">
    <location>
        <begin position="12"/>
        <end position="31"/>
    </location>
</feature>
<dbReference type="EMBL" id="JYDQ01000108">
    <property type="protein sequence ID" value="KRY14831.1"/>
    <property type="molecule type" value="Genomic_DNA"/>
</dbReference>
<organism evidence="2 3">
    <name type="scientific">Trichinella patagoniensis</name>
    <dbReference type="NCBI Taxonomy" id="990121"/>
    <lineage>
        <taxon>Eukaryota</taxon>
        <taxon>Metazoa</taxon>
        <taxon>Ecdysozoa</taxon>
        <taxon>Nematoda</taxon>
        <taxon>Enoplea</taxon>
        <taxon>Dorylaimia</taxon>
        <taxon>Trichinellida</taxon>
        <taxon>Trichinellidae</taxon>
        <taxon>Trichinella</taxon>
    </lineage>
</organism>
<comment type="caution">
    <text evidence="2">The sequence shown here is derived from an EMBL/GenBank/DDBJ whole genome shotgun (WGS) entry which is preliminary data.</text>
</comment>
<evidence type="ECO:0000313" key="3">
    <source>
        <dbReference type="Proteomes" id="UP000054783"/>
    </source>
</evidence>
<keyword evidence="3" id="KW-1185">Reference proteome</keyword>
<dbReference type="AlphaFoldDB" id="A0A0V0ZQW8"/>
<proteinExistence type="predicted"/>
<keyword evidence="1" id="KW-0812">Transmembrane</keyword>
<sequence length="53" mass="6014">MTLNASKQFGNLILIALVAKHASGAFIYIHIPAHCDIEKRWQAVFCKLEIIIY</sequence>
<accession>A0A0V0ZQW8</accession>
<gene>
    <name evidence="2" type="ORF">T12_45</name>
</gene>